<reference evidence="1 2" key="1">
    <citation type="journal article" date="2015" name="Nature">
        <title>rRNA introns, odd ribosomes, and small enigmatic genomes across a large radiation of phyla.</title>
        <authorList>
            <person name="Brown C.T."/>
            <person name="Hug L.A."/>
            <person name="Thomas B.C."/>
            <person name="Sharon I."/>
            <person name="Castelle C.J."/>
            <person name="Singh A."/>
            <person name="Wilkins M.J."/>
            <person name="Williams K.H."/>
            <person name="Banfield J.F."/>
        </authorList>
    </citation>
    <scope>NUCLEOTIDE SEQUENCE [LARGE SCALE GENOMIC DNA]</scope>
</reference>
<dbReference type="AlphaFoldDB" id="A0A0G0CLP7"/>
<comment type="caution">
    <text evidence="1">The sequence shown here is derived from an EMBL/GenBank/DDBJ whole genome shotgun (WGS) entry which is preliminary data.</text>
</comment>
<organism evidence="1 2">
    <name type="scientific">Candidatus Woesebacteria bacterium GW2011_GWB1_33_22</name>
    <dbReference type="NCBI Taxonomy" id="1618566"/>
    <lineage>
        <taxon>Bacteria</taxon>
        <taxon>Candidatus Woeseibacteriota</taxon>
    </lineage>
</organism>
<protein>
    <submittedName>
        <fullName evidence="1">Uncharacterized protein</fullName>
    </submittedName>
</protein>
<evidence type="ECO:0000313" key="2">
    <source>
        <dbReference type="Proteomes" id="UP000034778"/>
    </source>
</evidence>
<dbReference type="STRING" id="1618566.UR35_C0009G0043"/>
<evidence type="ECO:0000313" key="1">
    <source>
        <dbReference type="EMBL" id="KKP44332.1"/>
    </source>
</evidence>
<name>A0A0G0CLP7_9BACT</name>
<dbReference type="Proteomes" id="UP000034778">
    <property type="component" value="Unassembled WGS sequence"/>
</dbReference>
<accession>A0A0G0CLP7</accession>
<gene>
    <name evidence="1" type="ORF">UR35_C0009G0043</name>
</gene>
<dbReference type="EMBL" id="LBOW01000009">
    <property type="protein sequence ID" value="KKP44332.1"/>
    <property type="molecule type" value="Genomic_DNA"/>
</dbReference>
<sequence>MNDYFSKFSKAVETEVKKAEKGYKHAGESAQEIAKTAANSMSQAGDRFHSQGSADLAKERYDAVLAFKNEVEQKGESIFINFEGNDIVLVDNPIIIPGFTIASTKSPLGQKLIDKKP</sequence>
<proteinExistence type="predicted"/>